<feature type="transmembrane region" description="Helical" evidence="8">
    <location>
        <begin position="145"/>
        <end position="164"/>
    </location>
</feature>
<feature type="transmembrane region" description="Helical" evidence="8">
    <location>
        <begin position="218"/>
        <end position="238"/>
    </location>
</feature>
<keyword evidence="7 8" id="KW-0472">Membrane</keyword>
<evidence type="ECO:0000256" key="8">
    <source>
        <dbReference type="SAM" id="Phobius"/>
    </source>
</evidence>
<evidence type="ECO:0000256" key="2">
    <source>
        <dbReference type="ARBA" id="ARBA00005900"/>
    </source>
</evidence>
<dbReference type="GO" id="GO:0016020">
    <property type="term" value="C:membrane"/>
    <property type="evidence" value="ECO:0007669"/>
    <property type="project" value="UniProtKB-SubCell"/>
</dbReference>
<evidence type="ECO:0000256" key="4">
    <source>
        <dbReference type="ARBA" id="ARBA00022692"/>
    </source>
</evidence>
<evidence type="ECO:0000313" key="9">
    <source>
        <dbReference type="EMBL" id="KAK0156074.1"/>
    </source>
</evidence>
<dbReference type="FunFam" id="1.20.1080.10:FF:000018">
    <property type="entry name" value="Aquaporin"/>
    <property type="match status" value="1"/>
</dbReference>
<keyword evidence="3" id="KW-0813">Transport</keyword>
<evidence type="ECO:0000256" key="7">
    <source>
        <dbReference type="ARBA" id="ARBA00023136"/>
    </source>
</evidence>
<feature type="transmembrane region" description="Helical" evidence="8">
    <location>
        <begin position="258"/>
        <end position="278"/>
    </location>
</feature>
<dbReference type="InterPro" id="IPR051883">
    <property type="entry name" value="AQP11/12_channel"/>
</dbReference>
<dbReference type="GO" id="GO:0015267">
    <property type="term" value="F:channel activity"/>
    <property type="evidence" value="ECO:0007669"/>
    <property type="project" value="TreeGrafter"/>
</dbReference>
<dbReference type="PANTHER" id="PTHR21191:SF8">
    <property type="entry name" value="AQUAPORIN-12A-RELATED"/>
    <property type="match status" value="1"/>
</dbReference>
<evidence type="ECO:0000256" key="6">
    <source>
        <dbReference type="ARBA" id="ARBA00022989"/>
    </source>
</evidence>
<organism evidence="9 10">
    <name type="scientific">Merluccius polli</name>
    <name type="common">Benguela hake</name>
    <name type="synonym">Merluccius cadenati</name>
    <dbReference type="NCBI Taxonomy" id="89951"/>
    <lineage>
        <taxon>Eukaryota</taxon>
        <taxon>Metazoa</taxon>
        <taxon>Chordata</taxon>
        <taxon>Craniata</taxon>
        <taxon>Vertebrata</taxon>
        <taxon>Euteleostomi</taxon>
        <taxon>Actinopterygii</taxon>
        <taxon>Neopterygii</taxon>
        <taxon>Teleostei</taxon>
        <taxon>Neoteleostei</taxon>
        <taxon>Acanthomorphata</taxon>
        <taxon>Zeiogadaria</taxon>
        <taxon>Gadariae</taxon>
        <taxon>Gadiformes</taxon>
        <taxon>Gadoidei</taxon>
        <taxon>Merlucciidae</taxon>
        <taxon>Merluccius</taxon>
    </lineage>
</organism>
<comment type="caution">
    <text evidence="9">The sequence shown here is derived from an EMBL/GenBank/DDBJ whole genome shotgun (WGS) entry which is preliminary data.</text>
</comment>
<feature type="transmembrane region" description="Helical" evidence="8">
    <location>
        <begin position="184"/>
        <end position="206"/>
    </location>
</feature>
<comment type="subcellular location">
    <subcellularLocation>
        <location evidence="1">Membrane</location>
        <topology evidence="1">Multi-pass membrane protein</topology>
    </subcellularLocation>
</comment>
<evidence type="ECO:0000256" key="5">
    <source>
        <dbReference type="ARBA" id="ARBA00022737"/>
    </source>
</evidence>
<keyword evidence="6 8" id="KW-1133">Transmembrane helix</keyword>
<feature type="transmembrane region" description="Helical" evidence="8">
    <location>
        <begin position="43"/>
        <end position="61"/>
    </location>
</feature>
<comment type="similarity">
    <text evidence="2">Belongs to the MIP/aquaporin (TC 1.A.8) family. AQP11/AQP12 subfamily.</text>
</comment>
<dbReference type="EMBL" id="JAOPHQ010000037">
    <property type="protein sequence ID" value="KAK0156074.1"/>
    <property type="molecule type" value="Genomic_DNA"/>
</dbReference>
<dbReference type="Gene3D" id="1.20.1080.10">
    <property type="entry name" value="Glycerol uptake facilitator protein"/>
    <property type="match status" value="1"/>
</dbReference>
<evidence type="ECO:0000313" key="10">
    <source>
        <dbReference type="Proteomes" id="UP001174136"/>
    </source>
</evidence>
<dbReference type="AlphaFoldDB" id="A0AA47NC31"/>
<keyword evidence="4 8" id="KW-0812">Transmembrane</keyword>
<dbReference type="GO" id="GO:0005737">
    <property type="term" value="C:cytoplasm"/>
    <property type="evidence" value="ECO:0007669"/>
    <property type="project" value="TreeGrafter"/>
</dbReference>
<dbReference type="InterPro" id="IPR023265">
    <property type="entry name" value="Aquaporin_12"/>
</dbReference>
<dbReference type="InterPro" id="IPR023271">
    <property type="entry name" value="Aquaporin-like"/>
</dbReference>
<feature type="transmembrane region" description="Helical" evidence="8">
    <location>
        <begin position="103"/>
        <end position="124"/>
    </location>
</feature>
<dbReference type="Proteomes" id="UP001174136">
    <property type="component" value="Unassembled WGS sequence"/>
</dbReference>
<dbReference type="SUPFAM" id="SSF81338">
    <property type="entry name" value="Aquaporin-like"/>
    <property type="match status" value="1"/>
</dbReference>
<dbReference type="PANTHER" id="PTHR21191">
    <property type="entry name" value="AQUAPORIN"/>
    <property type="match status" value="1"/>
</dbReference>
<keyword evidence="10" id="KW-1185">Reference proteome</keyword>
<evidence type="ECO:0000256" key="3">
    <source>
        <dbReference type="ARBA" id="ARBA00022448"/>
    </source>
</evidence>
<sequence>MATFYSGDAQPGGGYAQPGVYGYAQPVRSARHRSSNMSGLNASLGYFIGAASFGIASRVLLRRRPRLHFLLESAASFVLAACLLEVQTIVEVGQWAGGLGPDVSVTVLFVVLLTHGVVCGGGGGGGGASGNPALTLARPTAAPTLLAFLGAHLALMAALHYWSLELTDMHLIKNLMSSSCSTSLQVSVLQGFITESVCTLVFHLVHLSLRRRSALIRIPLVAVLLTFLSHTGYTSAYMNPSLAYGLTFHCPGFTLAEYAAVYWLGPLTGMSMALFLYMGHIPRVFSKNLLYSQKTRFRVPKGNASGEEDKKKK</sequence>
<gene>
    <name evidence="9" type="primary">Aqp12</name>
    <name evidence="9" type="ORF">N1851_001387</name>
</gene>
<reference evidence="9" key="1">
    <citation type="journal article" date="2023" name="Front. Mar. Sci.">
        <title>A new Merluccius polli reference genome to investigate the effects of global change in West African waters.</title>
        <authorList>
            <person name="Mateo J.L."/>
            <person name="Blanco-Fernandez C."/>
            <person name="Garcia-Vazquez E."/>
            <person name="Machado-Schiaffino G."/>
        </authorList>
    </citation>
    <scope>NUCLEOTIDE SEQUENCE</scope>
    <source>
        <strain evidence="9">C29</strain>
        <tissue evidence="9">Fin</tissue>
    </source>
</reference>
<keyword evidence="5" id="KW-0677">Repeat</keyword>
<protein>
    <submittedName>
        <fullName evidence="9">Aquaporin-12</fullName>
    </submittedName>
</protein>
<feature type="transmembrane region" description="Helical" evidence="8">
    <location>
        <begin position="73"/>
        <end position="97"/>
    </location>
</feature>
<accession>A0AA47NC31</accession>
<proteinExistence type="inferred from homology"/>
<evidence type="ECO:0000256" key="1">
    <source>
        <dbReference type="ARBA" id="ARBA00004141"/>
    </source>
</evidence>
<dbReference type="PRINTS" id="PR02025">
    <property type="entry name" value="AQUAPORIN12"/>
</dbReference>
<name>A0AA47NC31_MERPO</name>